<feature type="transmembrane region" description="Helical" evidence="1">
    <location>
        <begin position="31"/>
        <end position="50"/>
    </location>
</feature>
<keyword evidence="1" id="KW-0472">Membrane</keyword>
<dbReference type="Proteomes" id="UP000184251">
    <property type="component" value="Unassembled WGS sequence"/>
</dbReference>
<keyword evidence="1" id="KW-0812">Transmembrane</keyword>
<sequence length="146" mass="17158">METSGFFYGMWQELTFGQYLQFAVNFVARNYSTLGLIIFVYAAIIFVGRYGGQKFIPERFESFVMEKYGEFAAGNSKLTNEKVVRLIYNDWKDEISRFPSYIYVKSKRDYWIERPSLEILEERYSINQDKATEILTNNGVIANDVQ</sequence>
<keyword evidence="3" id="KW-1185">Reference proteome</keyword>
<name>A0A1M4T6Z9_9FIRM</name>
<proteinExistence type="predicted"/>
<dbReference type="EMBL" id="FQTU01000002">
    <property type="protein sequence ID" value="SHE40256.1"/>
    <property type="molecule type" value="Genomic_DNA"/>
</dbReference>
<dbReference type="AlphaFoldDB" id="A0A1M4T6Z9"/>
<evidence type="ECO:0000313" key="2">
    <source>
        <dbReference type="EMBL" id="SHE40256.1"/>
    </source>
</evidence>
<organism evidence="2 3">
    <name type="scientific">Alkalibacter saccharofermentans DSM 14828</name>
    <dbReference type="NCBI Taxonomy" id="1120975"/>
    <lineage>
        <taxon>Bacteria</taxon>
        <taxon>Bacillati</taxon>
        <taxon>Bacillota</taxon>
        <taxon>Clostridia</taxon>
        <taxon>Eubacteriales</taxon>
        <taxon>Eubacteriaceae</taxon>
        <taxon>Alkalibacter</taxon>
    </lineage>
</organism>
<gene>
    <name evidence="2" type="ORF">SAMN02746064_00402</name>
</gene>
<reference evidence="2 3" key="1">
    <citation type="submission" date="2016-11" db="EMBL/GenBank/DDBJ databases">
        <authorList>
            <person name="Jaros S."/>
            <person name="Januszkiewicz K."/>
            <person name="Wedrychowicz H."/>
        </authorList>
    </citation>
    <scope>NUCLEOTIDE SEQUENCE [LARGE SCALE GENOMIC DNA]</scope>
    <source>
        <strain evidence="2 3">DSM 14828</strain>
    </source>
</reference>
<dbReference type="STRING" id="1120975.SAMN02746064_00402"/>
<protein>
    <submittedName>
        <fullName evidence="2">Uncharacterized protein</fullName>
    </submittedName>
</protein>
<evidence type="ECO:0000313" key="3">
    <source>
        <dbReference type="Proteomes" id="UP000184251"/>
    </source>
</evidence>
<dbReference type="RefSeq" id="WP_073269409.1">
    <property type="nucleotide sequence ID" value="NZ_FQTU01000002.1"/>
</dbReference>
<evidence type="ECO:0000256" key="1">
    <source>
        <dbReference type="SAM" id="Phobius"/>
    </source>
</evidence>
<keyword evidence="1" id="KW-1133">Transmembrane helix</keyword>
<accession>A0A1M4T6Z9</accession>